<name>A0A6S7J6D6_PARCT</name>
<evidence type="ECO:0000256" key="2">
    <source>
        <dbReference type="ARBA" id="ARBA00023136"/>
    </source>
</evidence>
<keyword evidence="7" id="KW-1185">Reference proteome</keyword>
<protein>
    <submittedName>
        <fullName evidence="6">Junctional adhesion molecule B-like</fullName>
    </submittedName>
</protein>
<comment type="caution">
    <text evidence="6">The sequence shown here is derived from an EMBL/GenBank/DDBJ whole genome shotgun (WGS) entry which is preliminary data.</text>
</comment>
<dbReference type="AlphaFoldDB" id="A0A6S7J6D6"/>
<comment type="subcellular location">
    <subcellularLocation>
        <location evidence="1">Membrane</location>
        <topology evidence="1">Single-pass type I membrane protein</topology>
    </subcellularLocation>
</comment>
<reference evidence="6" key="1">
    <citation type="submission" date="2020-04" db="EMBL/GenBank/DDBJ databases">
        <authorList>
            <person name="Alioto T."/>
            <person name="Alioto T."/>
            <person name="Gomez Garrido J."/>
        </authorList>
    </citation>
    <scope>NUCLEOTIDE SEQUENCE</scope>
    <source>
        <strain evidence="6">A484AB</strain>
    </source>
</reference>
<evidence type="ECO:0000256" key="3">
    <source>
        <dbReference type="ARBA" id="ARBA00023157"/>
    </source>
</evidence>
<dbReference type="PANTHER" id="PTHR11640">
    <property type="entry name" value="NEPHRIN"/>
    <property type="match status" value="1"/>
</dbReference>
<dbReference type="GO" id="GO:0005886">
    <property type="term" value="C:plasma membrane"/>
    <property type="evidence" value="ECO:0007669"/>
    <property type="project" value="TreeGrafter"/>
</dbReference>
<evidence type="ECO:0000256" key="5">
    <source>
        <dbReference type="ARBA" id="ARBA00023319"/>
    </source>
</evidence>
<dbReference type="InterPro" id="IPR036179">
    <property type="entry name" value="Ig-like_dom_sf"/>
</dbReference>
<dbReference type="GO" id="GO:0050839">
    <property type="term" value="F:cell adhesion molecule binding"/>
    <property type="evidence" value="ECO:0007669"/>
    <property type="project" value="TreeGrafter"/>
</dbReference>
<sequence>MNDGNFANIVNDGHVVENPQYSPGPFKIAKPSTLILENVTIQHNGTYRFLVVAMGQIYTSEVTVFVAGKCLAPTVTINCSSIVRVNEGDGFACVCRGEGGNPPANVTWYKDGDPIGGTGNKEQTLTLRNVHGTDTGTYKCVAQIHTLTDEKLVEGKVILDFPPEEPYFKEKAIVGKTFAITCECSGHSTKLYYNP</sequence>
<dbReference type="InterPro" id="IPR051275">
    <property type="entry name" value="Cell_adhesion_signaling"/>
</dbReference>
<organism evidence="6 7">
    <name type="scientific">Paramuricea clavata</name>
    <name type="common">Red gorgonian</name>
    <name type="synonym">Violescent sea-whip</name>
    <dbReference type="NCBI Taxonomy" id="317549"/>
    <lineage>
        <taxon>Eukaryota</taxon>
        <taxon>Metazoa</taxon>
        <taxon>Cnidaria</taxon>
        <taxon>Anthozoa</taxon>
        <taxon>Octocorallia</taxon>
        <taxon>Malacalcyonacea</taxon>
        <taxon>Plexauridae</taxon>
        <taxon>Paramuricea</taxon>
    </lineage>
</organism>
<keyword evidence="4" id="KW-0325">Glycoprotein</keyword>
<evidence type="ECO:0000313" key="7">
    <source>
        <dbReference type="Proteomes" id="UP001152795"/>
    </source>
</evidence>
<proteinExistence type="predicted"/>
<dbReference type="SUPFAM" id="SSF48726">
    <property type="entry name" value="Immunoglobulin"/>
    <property type="match status" value="1"/>
</dbReference>
<dbReference type="GO" id="GO:0005911">
    <property type="term" value="C:cell-cell junction"/>
    <property type="evidence" value="ECO:0007669"/>
    <property type="project" value="TreeGrafter"/>
</dbReference>
<dbReference type="Proteomes" id="UP001152795">
    <property type="component" value="Unassembled WGS sequence"/>
</dbReference>
<dbReference type="InterPro" id="IPR003598">
    <property type="entry name" value="Ig_sub2"/>
</dbReference>
<keyword evidence="3" id="KW-1015">Disulfide bond</keyword>
<evidence type="ECO:0000256" key="1">
    <source>
        <dbReference type="ARBA" id="ARBA00004479"/>
    </source>
</evidence>
<dbReference type="PROSITE" id="PS50835">
    <property type="entry name" value="IG_LIKE"/>
    <property type="match status" value="1"/>
</dbReference>
<dbReference type="InterPro" id="IPR013783">
    <property type="entry name" value="Ig-like_fold"/>
</dbReference>
<dbReference type="GO" id="GO:0098609">
    <property type="term" value="P:cell-cell adhesion"/>
    <property type="evidence" value="ECO:0007669"/>
    <property type="project" value="TreeGrafter"/>
</dbReference>
<dbReference type="OrthoDB" id="6250964at2759"/>
<accession>A0A6S7J6D6</accession>
<gene>
    <name evidence="6" type="ORF">PACLA_8A066276</name>
</gene>
<keyword evidence="2" id="KW-0472">Membrane</keyword>
<evidence type="ECO:0000313" key="6">
    <source>
        <dbReference type="EMBL" id="CAB4025521.1"/>
    </source>
</evidence>
<evidence type="ECO:0000256" key="4">
    <source>
        <dbReference type="ARBA" id="ARBA00023180"/>
    </source>
</evidence>
<dbReference type="PANTHER" id="PTHR11640:SF164">
    <property type="entry name" value="MAM DOMAIN-CONTAINING GLYCOSYLPHOSPHATIDYLINOSITOL ANCHOR PROTEIN 1"/>
    <property type="match status" value="1"/>
</dbReference>
<dbReference type="InterPro" id="IPR007110">
    <property type="entry name" value="Ig-like_dom"/>
</dbReference>
<dbReference type="Gene3D" id="2.60.40.10">
    <property type="entry name" value="Immunoglobulins"/>
    <property type="match status" value="1"/>
</dbReference>
<keyword evidence="5" id="KW-0393">Immunoglobulin domain</keyword>
<dbReference type="CDD" id="cd00096">
    <property type="entry name" value="Ig"/>
    <property type="match status" value="1"/>
</dbReference>
<dbReference type="Pfam" id="PF13927">
    <property type="entry name" value="Ig_3"/>
    <property type="match status" value="1"/>
</dbReference>
<dbReference type="EMBL" id="CACRXK020013651">
    <property type="protein sequence ID" value="CAB4025521.1"/>
    <property type="molecule type" value="Genomic_DNA"/>
</dbReference>
<dbReference type="SMART" id="SM00408">
    <property type="entry name" value="IGc2"/>
    <property type="match status" value="1"/>
</dbReference>